<dbReference type="PIRSF" id="PIRSF029658">
    <property type="entry name" value="UCP029658_TPR"/>
    <property type="match status" value="1"/>
</dbReference>
<feature type="chain" id="PRO_5046967945" evidence="2">
    <location>
        <begin position="30"/>
        <end position="286"/>
    </location>
</feature>
<dbReference type="PROSITE" id="PS51257">
    <property type="entry name" value="PROKAR_LIPOPROTEIN"/>
    <property type="match status" value="1"/>
</dbReference>
<proteinExistence type="predicted"/>
<dbReference type="SMART" id="SM00028">
    <property type="entry name" value="TPR"/>
    <property type="match status" value="2"/>
</dbReference>
<dbReference type="InterPro" id="IPR011990">
    <property type="entry name" value="TPR-like_helical_dom_sf"/>
</dbReference>
<keyword evidence="2" id="KW-0732">Signal</keyword>
<name>A0ABN4TNA3_9BURK</name>
<keyword evidence="4" id="KW-1185">Reference proteome</keyword>
<dbReference type="InterPro" id="IPR016931">
    <property type="entry name" value="UCP029658_TPR"/>
</dbReference>
<feature type="repeat" description="TPR" evidence="1">
    <location>
        <begin position="129"/>
        <end position="162"/>
    </location>
</feature>
<evidence type="ECO:0000313" key="3">
    <source>
        <dbReference type="EMBL" id="AOZ08448.1"/>
    </source>
</evidence>
<evidence type="ECO:0000256" key="1">
    <source>
        <dbReference type="PROSITE-ProRule" id="PRU00339"/>
    </source>
</evidence>
<protein>
    <submittedName>
        <fullName evidence="3">Pilus assembly protein TadD</fullName>
    </submittedName>
</protein>
<organism evidence="3 4">
    <name type="scientific">Cupriavidus malaysiensis</name>
    <dbReference type="NCBI Taxonomy" id="367825"/>
    <lineage>
        <taxon>Bacteria</taxon>
        <taxon>Pseudomonadati</taxon>
        <taxon>Pseudomonadota</taxon>
        <taxon>Betaproteobacteria</taxon>
        <taxon>Burkholderiales</taxon>
        <taxon>Burkholderiaceae</taxon>
        <taxon>Cupriavidus</taxon>
    </lineage>
</organism>
<accession>A0ABN4TNA3</accession>
<keyword evidence="1" id="KW-0802">TPR repeat</keyword>
<gene>
    <name evidence="3" type="ORF">BKK80_21050</name>
</gene>
<reference evidence="3 4" key="1">
    <citation type="submission" date="2016-10" db="EMBL/GenBank/DDBJ databases">
        <title>Complete genome sequences of three Cupriavidus strains isolated from various Malaysian environments.</title>
        <authorList>
            <person name="Abdullah A.A.-A."/>
            <person name="Shafie N.A.H."/>
            <person name="Lau N.S."/>
        </authorList>
    </citation>
    <scope>NUCLEOTIDE SEQUENCE [LARGE SCALE GENOMIC DNA]</scope>
    <source>
        <strain evidence="3 4">USMAA1020</strain>
    </source>
</reference>
<dbReference type="SUPFAM" id="SSF48452">
    <property type="entry name" value="TPR-like"/>
    <property type="match status" value="1"/>
</dbReference>
<evidence type="ECO:0000313" key="4">
    <source>
        <dbReference type="Proteomes" id="UP000177515"/>
    </source>
</evidence>
<feature type="signal peptide" evidence="2">
    <location>
        <begin position="1"/>
        <end position="29"/>
    </location>
</feature>
<evidence type="ECO:0000256" key="2">
    <source>
        <dbReference type="SAM" id="SignalP"/>
    </source>
</evidence>
<dbReference type="Pfam" id="PF13432">
    <property type="entry name" value="TPR_16"/>
    <property type="match status" value="1"/>
</dbReference>
<dbReference type="InterPro" id="IPR019734">
    <property type="entry name" value="TPR_rpt"/>
</dbReference>
<dbReference type="PROSITE" id="PS50005">
    <property type="entry name" value="TPR"/>
    <property type="match status" value="1"/>
</dbReference>
<sequence length="286" mass="30159">MMKTWIQGMQRRWWTGLLPVALAGCSALANSNSAAMLEQQAQAQSELIKAQNKEARAEYNDKALYLALIEKMQQQDLYFASLAHIDAFQQRFGAGPEILALRAEALRETGQDAAATEAYQALARQGGAARAHHGLGLIAGRQGDFGKAVQELRQASAADPTNPRIASDLGYALMRTGALQEARVPVMQALQLDGSNLKVVGNAAVWLIADGKRGQATALMQKAALPEAARSAIRREAERIARASNTRERAAVVWPGASALARLAQPAPAAVAAGAAASADPGGSGQ</sequence>
<dbReference type="Proteomes" id="UP000177515">
    <property type="component" value="Chromosome 2"/>
</dbReference>
<dbReference type="EMBL" id="CP017755">
    <property type="protein sequence ID" value="AOZ08448.1"/>
    <property type="molecule type" value="Genomic_DNA"/>
</dbReference>
<dbReference type="Gene3D" id="1.25.40.10">
    <property type="entry name" value="Tetratricopeptide repeat domain"/>
    <property type="match status" value="1"/>
</dbReference>